<evidence type="ECO:0000256" key="6">
    <source>
        <dbReference type="ARBA" id="ARBA00023236"/>
    </source>
</evidence>
<dbReference type="GO" id="GO:0016787">
    <property type="term" value="F:hydrolase activity"/>
    <property type="evidence" value="ECO:0007669"/>
    <property type="project" value="UniProtKB-KW"/>
</dbReference>
<evidence type="ECO:0000256" key="2">
    <source>
        <dbReference type="ARBA" id="ARBA00022763"/>
    </source>
</evidence>
<feature type="domain" description="Peptidase S24/S26A/S26B/S26C" evidence="8">
    <location>
        <begin position="71"/>
        <end position="187"/>
    </location>
</feature>
<comment type="caution">
    <text evidence="9">The sequence shown here is derived from an EMBL/GenBank/DDBJ whole genome shotgun (WGS) entry which is preliminary data.</text>
</comment>
<dbReference type="InterPro" id="IPR015927">
    <property type="entry name" value="Peptidase_S24_S26A/B/C"/>
</dbReference>
<dbReference type="CDD" id="cd06529">
    <property type="entry name" value="S24_LexA-like"/>
    <property type="match status" value="1"/>
</dbReference>
<dbReference type="Gene3D" id="2.10.109.10">
    <property type="entry name" value="Umud Fragment, subunit A"/>
    <property type="match status" value="1"/>
</dbReference>
<dbReference type="InterPro" id="IPR006197">
    <property type="entry name" value="Peptidase_S24_LexA"/>
</dbReference>
<dbReference type="GO" id="GO:0009432">
    <property type="term" value="P:SOS response"/>
    <property type="evidence" value="ECO:0007669"/>
    <property type="project" value="UniProtKB-KW"/>
</dbReference>
<keyword evidence="6" id="KW-0742">SOS response</keyword>
<dbReference type="InterPro" id="IPR050077">
    <property type="entry name" value="LexA_repressor"/>
</dbReference>
<dbReference type="PANTHER" id="PTHR33516:SF2">
    <property type="entry name" value="LEXA REPRESSOR-RELATED"/>
    <property type="match status" value="1"/>
</dbReference>
<dbReference type="GO" id="GO:0003677">
    <property type="term" value="F:DNA binding"/>
    <property type="evidence" value="ECO:0007669"/>
    <property type="project" value="InterPro"/>
</dbReference>
<dbReference type="EC" id="3.4.21.-" evidence="9"/>
<protein>
    <submittedName>
        <fullName evidence="9">Protein UmuD</fullName>
        <ecNumber evidence="9">3.4.21.-</ecNumber>
    </submittedName>
</protein>
<comment type="similarity">
    <text evidence="1 7">Belongs to the peptidase S24 family.</text>
</comment>
<dbReference type="PANTHER" id="PTHR33516">
    <property type="entry name" value="LEXA REPRESSOR"/>
    <property type="match status" value="1"/>
</dbReference>
<accession>A0A543PYH1</accession>
<keyword evidence="3 7" id="KW-0378">Hydrolase</keyword>
<evidence type="ECO:0000256" key="5">
    <source>
        <dbReference type="ARBA" id="ARBA00023204"/>
    </source>
</evidence>
<dbReference type="RefSeq" id="WP_246865123.1">
    <property type="nucleotide sequence ID" value="NZ_SZUV01000021.1"/>
</dbReference>
<gene>
    <name evidence="9" type="primary">umuD_2</name>
    <name evidence="9" type="ORF">DLNHIDIE_03566</name>
</gene>
<sequence length="196" mass="21569">MKVQLKHRANQDLFYLIICQPPFQGAFCYHIQHSYSGVKIMGYSTSSGADKAEGEPIIFYPPSQPAPLKRPLYASRIPAGFPSPADDHVERSLDLHEHLLPHPDASFFLKVSGDSMLDYGIHDGDLLIVDRAIDAREGHIVIAAIDGELTVKKLGKHAGQPALLPGNSAYPPILLDPEQELLIWGVVRHVIHSLGQ</sequence>
<dbReference type="EMBL" id="SZUV01000021">
    <property type="protein sequence ID" value="TQN49119.1"/>
    <property type="molecule type" value="Genomic_DNA"/>
</dbReference>
<evidence type="ECO:0000256" key="7">
    <source>
        <dbReference type="RuleBase" id="RU003991"/>
    </source>
</evidence>
<dbReference type="SUPFAM" id="SSF51306">
    <property type="entry name" value="LexA/Signal peptidase"/>
    <property type="match status" value="1"/>
</dbReference>
<dbReference type="AlphaFoldDB" id="A0A543PYH1"/>
<organism evidence="9 10">
    <name type="scientific">Acidithiobacillus thiooxidans ATCC 19377</name>
    <dbReference type="NCBI Taxonomy" id="637390"/>
    <lineage>
        <taxon>Bacteria</taxon>
        <taxon>Pseudomonadati</taxon>
        <taxon>Pseudomonadota</taxon>
        <taxon>Acidithiobacillia</taxon>
        <taxon>Acidithiobacillales</taxon>
        <taxon>Acidithiobacillaceae</taxon>
        <taxon>Acidithiobacillus</taxon>
    </lineage>
</organism>
<reference evidence="9 10" key="1">
    <citation type="submission" date="2019-03" db="EMBL/GenBank/DDBJ databases">
        <title>New insights into Acidothiobacillus thiooxidans sulfur metabolism through coupled gene expression, solution geochemistry, microscopy and spectroscopy analyses.</title>
        <authorList>
            <person name="Camacho D."/>
            <person name="Frazao R."/>
            <person name="Fouillen A."/>
            <person name="Nanci A."/>
            <person name="Lang B.F."/>
            <person name="Apte S.C."/>
            <person name="Baron C."/>
            <person name="Warren L.A."/>
        </authorList>
    </citation>
    <scope>NUCLEOTIDE SEQUENCE [LARGE SCALE GENOMIC DNA]</scope>
    <source>
        <strain evidence="9 10">ATCC 19377</strain>
    </source>
</reference>
<proteinExistence type="inferred from homology"/>
<evidence type="ECO:0000313" key="9">
    <source>
        <dbReference type="EMBL" id="TQN49119.1"/>
    </source>
</evidence>
<dbReference type="PRINTS" id="PR00726">
    <property type="entry name" value="LEXASERPTASE"/>
</dbReference>
<keyword evidence="4 7" id="KW-0068">Autocatalytic cleavage</keyword>
<evidence type="ECO:0000256" key="4">
    <source>
        <dbReference type="ARBA" id="ARBA00022813"/>
    </source>
</evidence>
<dbReference type="NCBIfam" id="NF007621">
    <property type="entry name" value="PRK10276.1"/>
    <property type="match status" value="1"/>
</dbReference>
<evidence type="ECO:0000256" key="1">
    <source>
        <dbReference type="ARBA" id="ARBA00007484"/>
    </source>
</evidence>
<keyword evidence="5" id="KW-0234">DNA repair</keyword>
<name>A0A543PYH1_ACITH</name>
<keyword evidence="2" id="KW-0227">DNA damage</keyword>
<dbReference type="GO" id="GO:0006355">
    <property type="term" value="P:regulation of DNA-templated transcription"/>
    <property type="evidence" value="ECO:0007669"/>
    <property type="project" value="InterPro"/>
</dbReference>
<evidence type="ECO:0000256" key="3">
    <source>
        <dbReference type="ARBA" id="ARBA00022801"/>
    </source>
</evidence>
<evidence type="ECO:0000259" key="8">
    <source>
        <dbReference type="Pfam" id="PF00717"/>
    </source>
</evidence>
<evidence type="ECO:0000313" key="10">
    <source>
        <dbReference type="Proteomes" id="UP000315403"/>
    </source>
</evidence>
<dbReference type="InterPro" id="IPR036286">
    <property type="entry name" value="LexA/Signal_pep-like_sf"/>
</dbReference>
<dbReference type="InterPro" id="IPR039418">
    <property type="entry name" value="LexA-like"/>
</dbReference>
<dbReference type="Pfam" id="PF00717">
    <property type="entry name" value="Peptidase_S24"/>
    <property type="match status" value="1"/>
</dbReference>
<dbReference type="Proteomes" id="UP000315403">
    <property type="component" value="Unassembled WGS sequence"/>
</dbReference>
<dbReference type="GO" id="GO:0006281">
    <property type="term" value="P:DNA repair"/>
    <property type="evidence" value="ECO:0007669"/>
    <property type="project" value="UniProtKB-KW"/>
</dbReference>